<evidence type="ECO:0000256" key="6">
    <source>
        <dbReference type="ARBA" id="ARBA00022989"/>
    </source>
</evidence>
<dbReference type="PRINTS" id="PR00701">
    <property type="entry name" value="60KDINNERMP"/>
</dbReference>
<keyword evidence="13" id="KW-1185">Reference proteome</keyword>
<dbReference type="GO" id="GO:0015031">
    <property type="term" value="P:protein transport"/>
    <property type="evidence" value="ECO:0007669"/>
    <property type="project" value="UniProtKB-KW"/>
</dbReference>
<feature type="transmembrane region" description="Helical" evidence="10">
    <location>
        <begin position="191"/>
        <end position="209"/>
    </location>
</feature>
<evidence type="ECO:0000256" key="4">
    <source>
        <dbReference type="ARBA" id="ARBA00022692"/>
    </source>
</evidence>
<evidence type="ECO:0000313" key="12">
    <source>
        <dbReference type="EMBL" id="ATW26403.1"/>
    </source>
</evidence>
<keyword evidence="8" id="KW-0143">Chaperone</keyword>
<evidence type="ECO:0000313" key="13">
    <source>
        <dbReference type="Proteomes" id="UP000323521"/>
    </source>
</evidence>
<gene>
    <name evidence="12" type="ORF">DCMF_18030</name>
</gene>
<evidence type="ECO:0000256" key="2">
    <source>
        <dbReference type="ARBA" id="ARBA00022448"/>
    </source>
</evidence>
<accession>A0A3G1KV58</accession>
<dbReference type="InterPro" id="IPR001708">
    <property type="entry name" value="YidC/ALB3/OXA1/COX18"/>
</dbReference>
<keyword evidence="5" id="KW-0653">Protein transport</keyword>
<feature type="transmembrane region" description="Helical" evidence="10">
    <location>
        <begin position="98"/>
        <end position="118"/>
    </location>
</feature>
<keyword evidence="4 9" id="KW-0812">Transmembrane</keyword>
<evidence type="ECO:0000256" key="9">
    <source>
        <dbReference type="RuleBase" id="RU003945"/>
    </source>
</evidence>
<dbReference type="GO" id="GO:0032977">
    <property type="term" value="F:membrane insertase activity"/>
    <property type="evidence" value="ECO:0007669"/>
    <property type="project" value="InterPro"/>
</dbReference>
<sequence>MRGENVSLFNSLVDFVRVSLEWLYQVSVHIGIPSYALAIVFLTVIIKVLLYPLTYKQMKSMRTMQELQPKIKELDKKYKNDPKKKQEAMMEVYKQHGANPMAGCLPLLIQFPILIALFRGLQSFHPTNPEYYNFFWISDLGKADPTGIILPLLVGLTTFAQQYVTSPNANDPTQKTMLYAMPVLFGWMTRSFPAGLALYWIVFSVVGTIQQIMINKGIKPAPAKEGAKE</sequence>
<keyword evidence="2" id="KW-0813">Transport</keyword>
<evidence type="ECO:0000256" key="7">
    <source>
        <dbReference type="ARBA" id="ARBA00023136"/>
    </source>
</evidence>
<feature type="transmembrane region" description="Helical" evidence="10">
    <location>
        <begin position="32"/>
        <end position="54"/>
    </location>
</feature>
<dbReference type="PANTHER" id="PTHR12428">
    <property type="entry name" value="OXA1"/>
    <property type="match status" value="1"/>
</dbReference>
<organism evidence="12 13">
    <name type="scientific">Formimonas warabiya</name>
    <dbReference type="NCBI Taxonomy" id="1761012"/>
    <lineage>
        <taxon>Bacteria</taxon>
        <taxon>Bacillati</taxon>
        <taxon>Bacillota</taxon>
        <taxon>Clostridia</taxon>
        <taxon>Eubacteriales</taxon>
        <taxon>Peptococcaceae</taxon>
        <taxon>Candidatus Formimonas</taxon>
    </lineage>
</organism>
<evidence type="ECO:0000256" key="3">
    <source>
        <dbReference type="ARBA" id="ARBA00022475"/>
    </source>
</evidence>
<evidence type="ECO:0000256" key="5">
    <source>
        <dbReference type="ARBA" id="ARBA00022927"/>
    </source>
</evidence>
<keyword evidence="6 10" id="KW-1133">Transmembrane helix</keyword>
<evidence type="ECO:0000256" key="10">
    <source>
        <dbReference type="SAM" id="Phobius"/>
    </source>
</evidence>
<evidence type="ECO:0000256" key="8">
    <source>
        <dbReference type="ARBA" id="ARBA00023186"/>
    </source>
</evidence>
<dbReference type="GO" id="GO:0005886">
    <property type="term" value="C:plasma membrane"/>
    <property type="evidence" value="ECO:0007669"/>
    <property type="project" value="UniProtKB-SubCell"/>
</dbReference>
<keyword evidence="7 10" id="KW-0472">Membrane</keyword>
<dbReference type="KEGG" id="fwa:DCMF_18030"/>
<dbReference type="NCBIfam" id="TIGR03592">
    <property type="entry name" value="yidC_oxa1_cterm"/>
    <property type="match status" value="1"/>
</dbReference>
<proteinExistence type="inferred from homology"/>
<comment type="similarity">
    <text evidence="9">Belongs to the OXA1/ALB3/YidC family.</text>
</comment>
<name>A0A3G1KV58_FORW1</name>
<comment type="subcellular location">
    <subcellularLocation>
        <location evidence="1">Cell membrane</location>
        <topology evidence="1">Multi-pass membrane protein</topology>
    </subcellularLocation>
    <subcellularLocation>
        <location evidence="9">Membrane</location>
        <topology evidence="9">Multi-pass membrane protein</topology>
    </subcellularLocation>
</comment>
<dbReference type="InterPro" id="IPR028055">
    <property type="entry name" value="YidC/Oxa/ALB_C"/>
</dbReference>
<dbReference type="EMBL" id="CP017634">
    <property type="protein sequence ID" value="ATW26403.1"/>
    <property type="molecule type" value="Genomic_DNA"/>
</dbReference>
<dbReference type="GO" id="GO:0051205">
    <property type="term" value="P:protein insertion into membrane"/>
    <property type="evidence" value="ECO:0007669"/>
    <property type="project" value="TreeGrafter"/>
</dbReference>
<evidence type="ECO:0000256" key="1">
    <source>
        <dbReference type="ARBA" id="ARBA00004651"/>
    </source>
</evidence>
<feature type="domain" description="Membrane insertase YidC/Oxa/ALB C-terminal" evidence="11">
    <location>
        <begin position="35"/>
        <end position="216"/>
    </location>
</feature>
<evidence type="ECO:0000259" key="11">
    <source>
        <dbReference type="Pfam" id="PF02096"/>
    </source>
</evidence>
<dbReference type="PRINTS" id="PR01900">
    <property type="entry name" value="YIDCPROTEIN"/>
</dbReference>
<reference evidence="12 13" key="1">
    <citation type="submission" date="2016-10" db="EMBL/GenBank/DDBJ databases">
        <title>Complete Genome Sequence of Peptococcaceae strain DCMF.</title>
        <authorList>
            <person name="Edwards R.J."/>
            <person name="Holland S.I."/>
            <person name="Deshpande N.P."/>
            <person name="Wong Y.K."/>
            <person name="Ertan H."/>
            <person name="Manefield M."/>
            <person name="Russell T.L."/>
            <person name="Lee M.J."/>
        </authorList>
    </citation>
    <scope>NUCLEOTIDE SEQUENCE [LARGE SCALE GENOMIC DNA]</scope>
    <source>
        <strain evidence="12 13">DCMF</strain>
    </source>
</reference>
<dbReference type="CDD" id="cd20070">
    <property type="entry name" value="5TM_YidC_Alb3"/>
    <property type="match status" value="1"/>
</dbReference>
<protein>
    <recommendedName>
        <fullName evidence="11">Membrane insertase YidC/Oxa/ALB C-terminal domain-containing protein</fullName>
    </recommendedName>
</protein>
<dbReference type="InterPro" id="IPR047196">
    <property type="entry name" value="YidC_ALB_C"/>
</dbReference>
<dbReference type="AlphaFoldDB" id="A0A3G1KV58"/>
<dbReference type="Proteomes" id="UP000323521">
    <property type="component" value="Chromosome"/>
</dbReference>
<dbReference type="Pfam" id="PF02096">
    <property type="entry name" value="60KD_IMP"/>
    <property type="match status" value="1"/>
</dbReference>
<dbReference type="PANTHER" id="PTHR12428:SF65">
    <property type="entry name" value="CYTOCHROME C OXIDASE ASSEMBLY PROTEIN COX18, MITOCHONDRIAL"/>
    <property type="match status" value="1"/>
</dbReference>
<keyword evidence="3" id="KW-1003">Cell membrane</keyword>